<dbReference type="EMBL" id="NCVQ01000001">
    <property type="protein sequence ID" value="PWZ58597.1"/>
    <property type="molecule type" value="Genomic_DNA"/>
</dbReference>
<protein>
    <submittedName>
        <fullName evidence="1">Uncharacterized protein</fullName>
    </submittedName>
</protein>
<accession>A0A317YIT4</accession>
<comment type="caution">
    <text evidence="1">The sequence shown here is derived from an EMBL/GenBank/DDBJ whole genome shotgun (WGS) entry which is preliminary data.</text>
</comment>
<name>A0A317YIT4_MAIZE</name>
<sequence length="8" mass="991">MDKITRDI</sequence>
<organism evidence="1">
    <name type="scientific">Zea mays</name>
    <name type="common">Maize</name>
    <dbReference type="NCBI Taxonomy" id="4577"/>
    <lineage>
        <taxon>Eukaryota</taxon>
        <taxon>Viridiplantae</taxon>
        <taxon>Streptophyta</taxon>
        <taxon>Embryophyta</taxon>
        <taxon>Tracheophyta</taxon>
        <taxon>Spermatophyta</taxon>
        <taxon>Magnoliopsida</taxon>
        <taxon>Liliopsida</taxon>
        <taxon>Poales</taxon>
        <taxon>Poaceae</taxon>
        <taxon>PACMAD clade</taxon>
        <taxon>Panicoideae</taxon>
        <taxon>Andropogonodae</taxon>
        <taxon>Andropogoneae</taxon>
        <taxon>Tripsacinae</taxon>
        <taxon>Zea</taxon>
    </lineage>
</organism>
<reference evidence="1" key="1">
    <citation type="journal article" date="2018" name="Nat. Genet.">
        <title>Extensive intraspecific gene order and gene structural variations between Mo17 and other maize genomes.</title>
        <authorList>
            <person name="Sun S."/>
            <person name="Zhou Y."/>
            <person name="Chen J."/>
            <person name="Shi J."/>
            <person name="Zhao H."/>
            <person name="Zhao H."/>
            <person name="Song W."/>
            <person name="Zhang M."/>
            <person name="Cui Y."/>
            <person name="Dong X."/>
            <person name="Liu H."/>
            <person name="Ma X."/>
            <person name="Jiao Y."/>
            <person name="Wang B."/>
            <person name="Wei X."/>
            <person name="Stein J.C."/>
            <person name="Glaubitz J.C."/>
            <person name="Lu F."/>
            <person name="Yu G."/>
            <person name="Liang C."/>
            <person name="Fengler K."/>
            <person name="Li B."/>
            <person name="Rafalski A."/>
            <person name="Schnable P.S."/>
            <person name="Ware D.H."/>
            <person name="Buckler E.S."/>
            <person name="Lai J."/>
        </authorList>
    </citation>
    <scope>NUCLEOTIDE SEQUENCE [LARGE SCALE GENOMIC DNA]</scope>
    <source>
        <tissue evidence="1">Seedling</tissue>
    </source>
</reference>
<gene>
    <name evidence="1" type="ORF">Zm00014a_031501</name>
</gene>
<evidence type="ECO:0000313" key="1">
    <source>
        <dbReference type="EMBL" id="PWZ58597.1"/>
    </source>
</evidence>
<dbReference type="Proteomes" id="UP000251960">
    <property type="component" value="Chromosome 1"/>
</dbReference>
<proteinExistence type="predicted"/>